<dbReference type="GO" id="GO:0016874">
    <property type="term" value="F:ligase activity"/>
    <property type="evidence" value="ECO:0007669"/>
    <property type="project" value="UniProtKB-KW"/>
</dbReference>
<comment type="similarity">
    <text evidence="2">Belongs to the 2H phosphoesterase superfamily. ThpR family.</text>
</comment>
<dbReference type="HAMAP" id="MF_01940">
    <property type="entry name" value="RNA_CPDase"/>
    <property type="match status" value="1"/>
</dbReference>
<feature type="active site" description="Proton acceptor" evidence="2">
    <location>
        <position position="126"/>
    </location>
</feature>
<comment type="catalytic activity">
    <reaction evidence="2">
        <text>a 3'-end 2',3'-cyclophospho-ribonucleotide-RNA + H2O = a 3'-end 2'-phospho-ribonucleotide-RNA + H(+)</text>
        <dbReference type="Rhea" id="RHEA:11828"/>
        <dbReference type="Rhea" id="RHEA-COMP:10464"/>
        <dbReference type="Rhea" id="RHEA-COMP:17353"/>
        <dbReference type="ChEBI" id="CHEBI:15377"/>
        <dbReference type="ChEBI" id="CHEBI:15378"/>
        <dbReference type="ChEBI" id="CHEBI:83064"/>
        <dbReference type="ChEBI" id="CHEBI:173113"/>
        <dbReference type="EC" id="3.1.4.58"/>
    </reaction>
</comment>
<gene>
    <name evidence="4" type="primary">ligT</name>
    <name evidence="4" type="ORF">SMD44_03804</name>
</gene>
<evidence type="ECO:0000313" key="4">
    <source>
        <dbReference type="EMBL" id="ARX84366.1"/>
    </source>
</evidence>
<dbReference type="SUPFAM" id="SSF55144">
    <property type="entry name" value="LigT-like"/>
    <property type="match status" value="1"/>
</dbReference>
<proteinExistence type="inferred from homology"/>
<dbReference type="Pfam" id="PF02834">
    <property type="entry name" value="LigT_PEase"/>
    <property type="match status" value="2"/>
</dbReference>
<dbReference type="InterPro" id="IPR014051">
    <property type="entry name" value="Phosphoesterase_HXTX"/>
</dbReference>
<keyword evidence="5" id="KW-1185">Reference proteome</keyword>
<keyword evidence="4" id="KW-0436">Ligase</keyword>
<dbReference type="STRING" id="67267.GCA_000716675_05048"/>
<dbReference type="InterPro" id="IPR004175">
    <property type="entry name" value="RNA_CPDase"/>
</dbReference>
<evidence type="ECO:0000313" key="5">
    <source>
        <dbReference type="Proteomes" id="UP000195880"/>
    </source>
</evidence>
<dbReference type="KEGG" id="salf:SMD44_03804"/>
<feature type="short sequence motif" description="HXTX 1" evidence="2">
    <location>
        <begin position="42"/>
        <end position="45"/>
    </location>
</feature>
<dbReference type="RefSeq" id="WP_087884639.1">
    <property type="nucleotide sequence ID" value="NZ_CP021748.1"/>
</dbReference>
<evidence type="ECO:0000256" key="1">
    <source>
        <dbReference type="ARBA" id="ARBA00022801"/>
    </source>
</evidence>
<reference evidence="4 5" key="1">
    <citation type="submission" date="2017-05" db="EMBL/GenBank/DDBJ databases">
        <title>Streptomyces alboflavus Genome sequencing and assembly.</title>
        <authorList>
            <person name="Wang Y."/>
            <person name="Du B."/>
            <person name="Ding Y."/>
            <person name="Liu H."/>
            <person name="Hou Q."/>
            <person name="Liu K."/>
            <person name="Wang C."/>
            <person name="Yao L."/>
        </authorList>
    </citation>
    <scope>NUCLEOTIDE SEQUENCE [LARGE SCALE GENOMIC DNA]</scope>
    <source>
        <strain evidence="4 5">MDJK44</strain>
    </source>
</reference>
<dbReference type="PANTHER" id="PTHR35561:SF1">
    <property type="entry name" value="RNA 2',3'-CYCLIC PHOSPHODIESTERASE"/>
    <property type="match status" value="1"/>
</dbReference>
<dbReference type="GO" id="GO:0008664">
    <property type="term" value="F:RNA 2',3'-cyclic 3'-phosphodiesterase activity"/>
    <property type="evidence" value="ECO:0007669"/>
    <property type="project" value="UniProtKB-EC"/>
</dbReference>
<accession>A0A1Z1WD52</accession>
<dbReference type="Proteomes" id="UP000195880">
    <property type="component" value="Chromosome"/>
</dbReference>
<feature type="domain" description="Phosphoesterase HXTX" evidence="3">
    <location>
        <begin position="98"/>
        <end position="170"/>
    </location>
</feature>
<keyword evidence="1 2" id="KW-0378">Hydrolase</keyword>
<evidence type="ECO:0000259" key="3">
    <source>
        <dbReference type="Pfam" id="PF02834"/>
    </source>
</evidence>
<organism evidence="4 5">
    <name type="scientific">Streptomyces alboflavus</name>
    <dbReference type="NCBI Taxonomy" id="67267"/>
    <lineage>
        <taxon>Bacteria</taxon>
        <taxon>Bacillati</taxon>
        <taxon>Actinomycetota</taxon>
        <taxon>Actinomycetes</taxon>
        <taxon>Kitasatosporales</taxon>
        <taxon>Streptomycetaceae</taxon>
        <taxon>Streptomyces</taxon>
    </lineage>
</organism>
<feature type="active site" description="Proton donor" evidence="2">
    <location>
        <position position="42"/>
    </location>
</feature>
<name>A0A1Z1WD52_9ACTN</name>
<feature type="domain" description="Phosphoesterase HXTX" evidence="3">
    <location>
        <begin position="8"/>
        <end position="85"/>
    </location>
</feature>
<evidence type="ECO:0000256" key="2">
    <source>
        <dbReference type="HAMAP-Rule" id="MF_01940"/>
    </source>
</evidence>
<dbReference type="Gene3D" id="3.90.1140.10">
    <property type="entry name" value="Cyclic phosphodiesterase"/>
    <property type="match status" value="1"/>
</dbReference>
<sequence>MRLFAAVLPPEQVADELAGVVAGLRRLPGPDGVRWSSRENWHFTLAFLAEVDDGVVPGVCGRMERAARRTAPFALSLRGGGHFGGRALWAGAGGAVAELRILAGRAEAAARKAGVTMTEHRPYRPHLTLARSRGDADFTPYVAALSSFTGTPWTVSELVLVRSNLPTSGVPGERPRYEAVGRWPLGGAAKDADAAG</sequence>
<dbReference type="OrthoDB" id="9787070at2"/>
<dbReference type="NCBIfam" id="TIGR02258">
    <property type="entry name" value="2_5_ligase"/>
    <property type="match status" value="1"/>
</dbReference>
<dbReference type="PANTHER" id="PTHR35561">
    <property type="entry name" value="RNA 2',3'-CYCLIC PHOSPHODIESTERASE"/>
    <property type="match status" value="1"/>
</dbReference>
<dbReference type="eggNOG" id="COG1514">
    <property type="taxonomic scope" value="Bacteria"/>
</dbReference>
<dbReference type="GO" id="GO:0004113">
    <property type="term" value="F:2',3'-cyclic-nucleotide 3'-phosphodiesterase activity"/>
    <property type="evidence" value="ECO:0007669"/>
    <property type="project" value="InterPro"/>
</dbReference>
<dbReference type="AlphaFoldDB" id="A0A1Z1WD52"/>
<dbReference type="EMBL" id="CP021748">
    <property type="protein sequence ID" value="ARX84366.1"/>
    <property type="molecule type" value="Genomic_DNA"/>
</dbReference>
<feature type="short sequence motif" description="HXTX 2" evidence="2">
    <location>
        <begin position="126"/>
        <end position="129"/>
    </location>
</feature>
<dbReference type="InterPro" id="IPR009097">
    <property type="entry name" value="Cyclic_Pdiesterase"/>
</dbReference>
<dbReference type="EC" id="3.1.4.58" evidence="2"/>
<comment type="function">
    <text evidence="2">Hydrolyzes RNA 2',3'-cyclic phosphodiester to an RNA 2'-phosphomonoester.</text>
</comment>
<protein>
    <recommendedName>
        <fullName evidence="2">RNA 2',3'-cyclic phosphodiesterase</fullName>
        <shortName evidence="2">RNA 2',3'-CPDase</shortName>
        <ecNumber evidence="2">3.1.4.58</ecNumber>
    </recommendedName>
</protein>